<dbReference type="AlphaFoldDB" id="A0A8J5LNY3"/>
<dbReference type="NCBIfam" id="TIGR00576">
    <property type="entry name" value="dut"/>
    <property type="match status" value="1"/>
</dbReference>
<dbReference type="EC" id="3.6.1.23" evidence="3"/>
<dbReference type="InterPro" id="IPR033704">
    <property type="entry name" value="dUTPase_trimeric"/>
</dbReference>
<dbReference type="GO" id="GO:0004170">
    <property type="term" value="F:dUTP diphosphatase activity"/>
    <property type="evidence" value="ECO:0007669"/>
    <property type="project" value="UniProtKB-EC"/>
</dbReference>
<evidence type="ECO:0000256" key="6">
    <source>
        <dbReference type="SAM" id="MobiDB-lite"/>
    </source>
</evidence>
<evidence type="ECO:0000256" key="4">
    <source>
        <dbReference type="ARBA" id="ARBA00022801"/>
    </source>
</evidence>
<feature type="region of interest" description="Disordered" evidence="6">
    <location>
        <begin position="42"/>
        <end position="65"/>
    </location>
</feature>
<dbReference type="PROSITE" id="PS00141">
    <property type="entry name" value="ASP_PROTEASE"/>
    <property type="match status" value="1"/>
</dbReference>
<dbReference type="PANTHER" id="PTHR11241">
    <property type="entry name" value="DEOXYURIDINE 5'-TRIPHOSPHATE NUCLEOTIDOHYDROLASE"/>
    <property type="match status" value="1"/>
</dbReference>
<dbReference type="Gene3D" id="2.40.70.10">
    <property type="entry name" value="Acid Proteases"/>
    <property type="match status" value="1"/>
</dbReference>
<dbReference type="InterPro" id="IPR036157">
    <property type="entry name" value="dUTPase-like_sf"/>
</dbReference>
<keyword evidence="4" id="KW-0378">Hydrolase</keyword>
<evidence type="ECO:0000313" key="10">
    <source>
        <dbReference type="Proteomes" id="UP000734854"/>
    </source>
</evidence>
<evidence type="ECO:0000256" key="1">
    <source>
        <dbReference type="ARBA" id="ARBA00005142"/>
    </source>
</evidence>
<evidence type="ECO:0000256" key="3">
    <source>
        <dbReference type="ARBA" id="ARBA00012379"/>
    </source>
</evidence>
<feature type="domain" description="dUTPase-like" evidence="8">
    <location>
        <begin position="618"/>
        <end position="744"/>
    </location>
</feature>
<comment type="similarity">
    <text evidence="2">Belongs to the dUTPase family.</text>
</comment>
<evidence type="ECO:0000259" key="8">
    <source>
        <dbReference type="Pfam" id="PF00692"/>
    </source>
</evidence>
<evidence type="ECO:0000256" key="2">
    <source>
        <dbReference type="ARBA" id="ARBA00006581"/>
    </source>
</evidence>
<dbReference type="Gene3D" id="2.70.40.10">
    <property type="match status" value="1"/>
</dbReference>
<dbReference type="GO" id="GO:0004190">
    <property type="term" value="F:aspartic-type endopeptidase activity"/>
    <property type="evidence" value="ECO:0007669"/>
    <property type="project" value="InterPro"/>
</dbReference>
<dbReference type="GO" id="GO:0006226">
    <property type="term" value="P:dUMP biosynthetic process"/>
    <property type="evidence" value="ECO:0007669"/>
    <property type="project" value="UniProtKB-UniPathway"/>
</dbReference>
<dbReference type="GO" id="GO:0006508">
    <property type="term" value="P:proteolysis"/>
    <property type="evidence" value="ECO:0007669"/>
    <property type="project" value="InterPro"/>
</dbReference>
<reference evidence="9 10" key="1">
    <citation type="submission" date="2020-08" db="EMBL/GenBank/DDBJ databases">
        <title>Plant Genome Project.</title>
        <authorList>
            <person name="Zhang R.-G."/>
        </authorList>
    </citation>
    <scope>NUCLEOTIDE SEQUENCE [LARGE SCALE GENOMIC DNA]</scope>
    <source>
        <tissue evidence="9">Rhizome</tissue>
    </source>
</reference>
<dbReference type="InterPro" id="IPR008181">
    <property type="entry name" value="dUTPase"/>
</dbReference>
<evidence type="ECO:0000313" key="9">
    <source>
        <dbReference type="EMBL" id="KAG6522328.1"/>
    </source>
</evidence>
<dbReference type="Pfam" id="PF00077">
    <property type="entry name" value="RVP"/>
    <property type="match status" value="1"/>
</dbReference>
<dbReference type="NCBIfam" id="NF001862">
    <property type="entry name" value="PRK00601.1"/>
    <property type="match status" value="1"/>
</dbReference>
<accession>A0A8J5LNY3</accession>
<dbReference type="EMBL" id="JACMSC010000005">
    <property type="protein sequence ID" value="KAG6522328.1"/>
    <property type="molecule type" value="Genomic_DNA"/>
</dbReference>
<comment type="caution">
    <text evidence="9">The sequence shown here is derived from an EMBL/GenBank/DDBJ whole genome shotgun (WGS) entry which is preliminary data.</text>
</comment>
<evidence type="ECO:0000256" key="5">
    <source>
        <dbReference type="ARBA" id="ARBA00023080"/>
    </source>
</evidence>
<proteinExistence type="inferred from homology"/>
<organism evidence="9 10">
    <name type="scientific">Zingiber officinale</name>
    <name type="common">Ginger</name>
    <name type="synonym">Amomum zingiber</name>
    <dbReference type="NCBI Taxonomy" id="94328"/>
    <lineage>
        <taxon>Eukaryota</taxon>
        <taxon>Viridiplantae</taxon>
        <taxon>Streptophyta</taxon>
        <taxon>Embryophyta</taxon>
        <taxon>Tracheophyta</taxon>
        <taxon>Spermatophyta</taxon>
        <taxon>Magnoliopsida</taxon>
        <taxon>Liliopsida</taxon>
        <taxon>Zingiberales</taxon>
        <taxon>Zingiberaceae</taxon>
        <taxon>Zingiber</taxon>
    </lineage>
</organism>
<gene>
    <name evidence="9" type="ORF">ZIOFF_019467</name>
</gene>
<sequence>MANSRRPNITEAVTEVSQPVVSSQEDQIRSYRRMARLRHEAQRRFSGRRNNARTLESQLNPEAELELSQQRRASLVPAETLYRQQNLPLINPESYSILRQEEYLASTGINAVPATPRTIAELQGMRWILQPPLTPQIWNPQVVRTTTLMDGSISLAFSGYQSTGNPKASRFNEKDIEDIHEEEFAGVLINEFPKGKKYKTGRWDTLGQPSGKFDYYVNYDIPKGFSNIELPPPTGWDDEEDNNELVFPSIWEDTPWEEDPEFDPNDLTPPDLEGQGLNIEEYEDEEDGPETYFLGLQNQETDYPVQAPLHPDQQPINWENSDAESNLYWQQVVQHVEQIEAQLPLANGWYDPTPHDATVEEFLDRIPQEGYESLWYEIYEYPEQNEEHQNPNWVSETSQLTDNIANLNIYQDTEEQEVAHVNTAQLQALEQLEYPILRRLIQNTKEKAFASTSDSAISNYKQPNEPLMGQINYPPAQGTTPQFPDNGQYKGKFKGKPMEHQTWILPSAQQNTGAMLVLPDDIACPSCAKYYLHKVISYKEPPVIPPYPKQEEIIQELLDYTQHLQACLNKQKGKSIMIHDTEDDEDFEDKEFMPSYLGKEKKEVTFNFLKVKKLTATAKIPERRTEGAAGYDLFIDQDIEILARDRRLAKIGISIEFLEGHYARVTARSGAAIHLKIDIGAGVIDADYRGEIQLLVINHSNNAISLEAGDSIAQLILEKIITPQIEEVDFLSATTRGEGSFGSTDARKEVAFSAPTKSLLNRLYNMEIIFQIPRIPDTKVQAILDTGATKCCICKDTLPEGAFEEINYKVVFSRINSQQETKKKVKDDMMTISTHKFQIPFTFQLQMKLKDGIKMLLGCNFIRTVAGGLRIEGSEVTFYRGITTIKTTPDVNTTAHAIPELEMEEEKFITLNEELNSKVCYGLNINFSLQFAPVIQRLKDAGYIGDNPILH</sequence>
<dbReference type="UniPathway" id="UPA00610">
    <property type="reaction ID" value="UER00666"/>
</dbReference>
<dbReference type="PANTHER" id="PTHR11241:SF0">
    <property type="entry name" value="DEOXYURIDINE 5'-TRIPHOSPHATE NUCLEOTIDOHYDROLASE"/>
    <property type="match status" value="1"/>
</dbReference>
<protein>
    <recommendedName>
        <fullName evidence="3">dUTP diphosphatase</fullName>
        <ecNumber evidence="3">3.6.1.23</ecNumber>
    </recommendedName>
</protein>
<dbReference type="Proteomes" id="UP000734854">
    <property type="component" value="Unassembled WGS sequence"/>
</dbReference>
<dbReference type="GO" id="GO:0046081">
    <property type="term" value="P:dUTP catabolic process"/>
    <property type="evidence" value="ECO:0007669"/>
    <property type="project" value="InterPro"/>
</dbReference>
<dbReference type="CDD" id="cd07557">
    <property type="entry name" value="trimeric_dUTPase"/>
    <property type="match status" value="1"/>
</dbReference>
<name>A0A8J5LNY3_ZINOF</name>
<dbReference type="InterPro" id="IPR018061">
    <property type="entry name" value="Retropepsins"/>
</dbReference>
<dbReference type="InterPro" id="IPR021109">
    <property type="entry name" value="Peptidase_aspartic_dom_sf"/>
</dbReference>
<keyword evidence="5" id="KW-0546">Nucleotide metabolism</keyword>
<dbReference type="GO" id="GO:0000287">
    <property type="term" value="F:magnesium ion binding"/>
    <property type="evidence" value="ECO:0007669"/>
    <property type="project" value="InterPro"/>
</dbReference>
<dbReference type="SUPFAM" id="SSF50630">
    <property type="entry name" value="Acid proteases"/>
    <property type="match status" value="1"/>
</dbReference>
<dbReference type="InterPro" id="IPR029054">
    <property type="entry name" value="dUTPase-like"/>
</dbReference>
<dbReference type="SUPFAM" id="SSF51283">
    <property type="entry name" value="dUTPase-like"/>
    <property type="match status" value="1"/>
</dbReference>
<dbReference type="InterPro" id="IPR001969">
    <property type="entry name" value="Aspartic_peptidase_AS"/>
</dbReference>
<evidence type="ECO:0000259" key="7">
    <source>
        <dbReference type="Pfam" id="PF00077"/>
    </source>
</evidence>
<dbReference type="Pfam" id="PF00692">
    <property type="entry name" value="dUTPase"/>
    <property type="match status" value="1"/>
</dbReference>
<feature type="domain" description="Retropepsins" evidence="7">
    <location>
        <begin position="775"/>
        <end position="869"/>
    </location>
</feature>
<keyword evidence="10" id="KW-1185">Reference proteome</keyword>
<comment type="pathway">
    <text evidence="1">Pyrimidine metabolism; dUMP biosynthesis; dUMP from dCTP (dUTP route): step 2/2.</text>
</comment>